<dbReference type="AlphaFoldDB" id="A0A1W2GY20"/>
<dbReference type="Proteomes" id="UP000192333">
    <property type="component" value="Chromosome I"/>
</dbReference>
<evidence type="ECO:0000313" key="2">
    <source>
        <dbReference type="Proteomes" id="UP000192333"/>
    </source>
</evidence>
<keyword evidence="2" id="KW-1185">Reference proteome</keyword>
<evidence type="ECO:0000313" key="1">
    <source>
        <dbReference type="EMBL" id="SMD41595.1"/>
    </source>
</evidence>
<organism evidence="1 2">
    <name type="scientific">Aquiflexum balticum DSM 16537</name>
    <dbReference type="NCBI Taxonomy" id="758820"/>
    <lineage>
        <taxon>Bacteria</taxon>
        <taxon>Pseudomonadati</taxon>
        <taxon>Bacteroidota</taxon>
        <taxon>Cytophagia</taxon>
        <taxon>Cytophagales</taxon>
        <taxon>Cyclobacteriaceae</taxon>
        <taxon>Aquiflexum</taxon>
    </lineage>
</organism>
<dbReference type="STRING" id="758820.SAMN00777080_0120"/>
<sequence length="37" mass="4317">MEDFQLLIQPPALDDIQEAIDYYDSKRLGLGVEFEDE</sequence>
<dbReference type="EMBL" id="LT838813">
    <property type="protein sequence ID" value="SMD41595.1"/>
    <property type="molecule type" value="Genomic_DNA"/>
</dbReference>
<accession>A0A1W2GY20</accession>
<proteinExistence type="predicted"/>
<protein>
    <submittedName>
        <fullName evidence="1">Uncharacterized protein</fullName>
    </submittedName>
</protein>
<reference evidence="2" key="1">
    <citation type="submission" date="2017-04" db="EMBL/GenBank/DDBJ databases">
        <authorList>
            <person name="Varghese N."/>
            <person name="Submissions S."/>
        </authorList>
    </citation>
    <scope>NUCLEOTIDE SEQUENCE [LARGE SCALE GENOMIC DNA]</scope>
    <source>
        <strain evidence="2">DSM 16537</strain>
    </source>
</reference>
<gene>
    <name evidence="1" type="ORF">SAMN00777080_0120</name>
</gene>
<name>A0A1W2GY20_9BACT</name>